<evidence type="ECO:0000256" key="2">
    <source>
        <dbReference type="ARBA" id="ARBA00007246"/>
    </source>
</evidence>
<dbReference type="NCBIfam" id="NF037980">
    <property type="entry name" value="T2SS_GspK"/>
    <property type="match status" value="1"/>
</dbReference>
<feature type="domain" description="T2SS protein K second SAM-like" evidence="12">
    <location>
        <begin position="221"/>
        <end position="282"/>
    </location>
</feature>
<evidence type="ECO:0000313" key="14">
    <source>
        <dbReference type="EMBL" id="RKF13192.1"/>
    </source>
</evidence>
<keyword evidence="8 11" id="KW-1133">Transmembrane helix</keyword>
<dbReference type="Gene3D" id="1.10.40.60">
    <property type="entry name" value="EpsJ-like"/>
    <property type="match status" value="2"/>
</dbReference>
<evidence type="ECO:0000256" key="11">
    <source>
        <dbReference type="SAM" id="Phobius"/>
    </source>
</evidence>
<keyword evidence="6 11" id="KW-0812">Transmembrane</keyword>
<keyword evidence="15" id="KW-1185">Reference proteome</keyword>
<dbReference type="InterPro" id="IPR045584">
    <property type="entry name" value="Pilin-like"/>
</dbReference>
<dbReference type="SUPFAM" id="SSF54523">
    <property type="entry name" value="Pili subunits"/>
    <property type="match status" value="1"/>
</dbReference>
<evidence type="ECO:0000256" key="6">
    <source>
        <dbReference type="ARBA" id="ARBA00022692"/>
    </source>
</evidence>
<reference evidence="14 15" key="1">
    <citation type="submission" date="2018-09" db="EMBL/GenBank/DDBJ databases">
        <authorList>
            <person name="Wang Z."/>
        </authorList>
    </citation>
    <scope>NUCLEOTIDE SEQUENCE [LARGE SCALE GENOMIC DNA]</scope>
    <source>
        <strain evidence="14 15">ALS 81</strain>
    </source>
</reference>
<name>A0A420E5Q5_9ALTE</name>
<dbReference type="InterPro" id="IPR005628">
    <property type="entry name" value="GspK"/>
</dbReference>
<sequence length="329" mass="36705">MISAQRQRGAALVTVMLIVALMVIVASGFVQRTSTSIARVSLLKEDRKLYWYLEGAQQFVLKILAQDLSDNEQVSLGQYWATEGLVFPIEDIQVAGEVLDAQACFNLNALTTISGDETFEATDELSPTELLFKNILMSGDIDEYQASQLLQALQDWLDEDTVPRELGAEDGIYEAKTPPYLPANQALLEISELRAVEGYQQSIYHFLEHLSCALPITELVINVNTLKAEQSPILMALFYPSLSQDDAISLLDDRPREGYESIESFVELASAKGHSLAREDFNTLLGLSSQYFKLRLVAQSDNSQQEQSALIYMQDGQAQILRRQLGIQL</sequence>
<evidence type="ECO:0000256" key="10">
    <source>
        <dbReference type="PIRNR" id="PIRNR002786"/>
    </source>
</evidence>
<dbReference type="PIRSF" id="PIRSF002786">
    <property type="entry name" value="XcpX"/>
    <property type="match status" value="1"/>
</dbReference>
<proteinExistence type="inferred from homology"/>
<evidence type="ECO:0000259" key="13">
    <source>
        <dbReference type="Pfam" id="PF21687"/>
    </source>
</evidence>
<comment type="subcellular location">
    <subcellularLocation>
        <location evidence="1 10">Cell inner membrane</location>
    </subcellularLocation>
</comment>
<dbReference type="InterPro" id="IPR049179">
    <property type="entry name" value="T2SSK_SAM-like_2nd"/>
</dbReference>
<evidence type="ECO:0000256" key="5">
    <source>
        <dbReference type="ARBA" id="ARBA00022519"/>
    </source>
</evidence>
<keyword evidence="9 10" id="KW-0472">Membrane</keyword>
<evidence type="ECO:0000256" key="1">
    <source>
        <dbReference type="ARBA" id="ARBA00004533"/>
    </source>
</evidence>
<gene>
    <name evidence="14" type="ORF">DBZ36_19215</name>
</gene>
<keyword evidence="3 10" id="KW-0813">Transport</keyword>
<dbReference type="Pfam" id="PF21687">
    <property type="entry name" value="T2SSK_1st"/>
    <property type="match status" value="1"/>
</dbReference>
<organism evidence="14 15">
    <name type="scientific">Alginatibacterium sediminis</name>
    <dbReference type="NCBI Taxonomy" id="2164068"/>
    <lineage>
        <taxon>Bacteria</taxon>
        <taxon>Pseudomonadati</taxon>
        <taxon>Pseudomonadota</taxon>
        <taxon>Gammaproteobacteria</taxon>
        <taxon>Alteromonadales</taxon>
        <taxon>Alteromonadaceae</taxon>
        <taxon>Alginatibacterium</taxon>
    </lineage>
</organism>
<keyword evidence="7" id="KW-0653">Protein transport</keyword>
<feature type="domain" description="T2SS protein K first SAM-like" evidence="13">
    <location>
        <begin position="103"/>
        <end position="215"/>
    </location>
</feature>
<evidence type="ECO:0000256" key="3">
    <source>
        <dbReference type="ARBA" id="ARBA00022448"/>
    </source>
</evidence>
<evidence type="ECO:0000256" key="8">
    <source>
        <dbReference type="ARBA" id="ARBA00022989"/>
    </source>
</evidence>
<evidence type="ECO:0000256" key="7">
    <source>
        <dbReference type="ARBA" id="ARBA00022927"/>
    </source>
</evidence>
<feature type="transmembrane region" description="Helical" evidence="11">
    <location>
        <begin position="12"/>
        <end position="30"/>
    </location>
</feature>
<dbReference type="AlphaFoldDB" id="A0A420E5Q5"/>
<keyword evidence="5 10" id="KW-0997">Cell inner membrane</keyword>
<dbReference type="InterPro" id="IPR049031">
    <property type="entry name" value="T2SSK_SAM-like_1st"/>
</dbReference>
<comment type="caution">
    <text evidence="14">The sequence shown here is derived from an EMBL/GenBank/DDBJ whole genome shotgun (WGS) entry which is preliminary data.</text>
</comment>
<dbReference type="EMBL" id="RAQO01000012">
    <property type="protein sequence ID" value="RKF13192.1"/>
    <property type="molecule type" value="Genomic_DNA"/>
</dbReference>
<evidence type="ECO:0000256" key="4">
    <source>
        <dbReference type="ARBA" id="ARBA00022475"/>
    </source>
</evidence>
<comment type="similarity">
    <text evidence="2 10">Belongs to the GSP K family.</text>
</comment>
<dbReference type="GO" id="GO:0005886">
    <property type="term" value="C:plasma membrane"/>
    <property type="evidence" value="ECO:0007669"/>
    <property type="project" value="UniProtKB-SubCell"/>
</dbReference>
<dbReference type="Proteomes" id="UP000286482">
    <property type="component" value="Unassembled WGS sequence"/>
</dbReference>
<dbReference type="PANTHER" id="PTHR38831:SF1">
    <property type="entry name" value="TYPE II SECRETION SYSTEM PROTEIN K-RELATED"/>
    <property type="match status" value="1"/>
</dbReference>
<evidence type="ECO:0000313" key="15">
    <source>
        <dbReference type="Proteomes" id="UP000286482"/>
    </source>
</evidence>
<dbReference type="RefSeq" id="WP_120356605.1">
    <property type="nucleotide sequence ID" value="NZ_RAQO01000012.1"/>
</dbReference>
<keyword evidence="4 10" id="KW-1003">Cell membrane</keyword>
<accession>A0A420E5Q5</accession>
<dbReference type="InterPro" id="IPR038072">
    <property type="entry name" value="GspK_central_sf"/>
</dbReference>
<evidence type="ECO:0000259" key="12">
    <source>
        <dbReference type="Pfam" id="PF03934"/>
    </source>
</evidence>
<dbReference type="GO" id="GO:0009306">
    <property type="term" value="P:protein secretion"/>
    <property type="evidence" value="ECO:0007669"/>
    <property type="project" value="InterPro"/>
</dbReference>
<dbReference type="Pfam" id="PF03934">
    <property type="entry name" value="T2SSK"/>
    <property type="match status" value="1"/>
</dbReference>
<protein>
    <recommendedName>
        <fullName evidence="10">Type II secretion system protein K</fullName>
    </recommendedName>
</protein>
<dbReference type="PANTHER" id="PTHR38831">
    <property type="entry name" value="TYPE II SECRETION SYSTEM PROTEIN K"/>
    <property type="match status" value="1"/>
</dbReference>
<dbReference type="OrthoDB" id="9788973at2"/>
<evidence type="ECO:0000256" key="9">
    <source>
        <dbReference type="ARBA" id="ARBA00023136"/>
    </source>
</evidence>
<dbReference type="SUPFAM" id="SSF158544">
    <property type="entry name" value="GspK insert domain-like"/>
    <property type="match status" value="2"/>
</dbReference>
<dbReference type="Gene3D" id="3.30.1300.30">
    <property type="entry name" value="GSPII I/J protein-like"/>
    <property type="match status" value="1"/>
</dbReference>